<gene>
    <name evidence="1" type="ORF">PMAYCL1PPCAC_07268</name>
</gene>
<comment type="caution">
    <text evidence="1">The sequence shown here is derived from an EMBL/GenBank/DDBJ whole genome shotgun (WGS) entry which is preliminary data.</text>
</comment>
<dbReference type="EMBL" id="BTRK01000002">
    <property type="protein sequence ID" value="GMR37073.1"/>
    <property type="molecule type" value="Genomic_DNA"/>
</dbReference>
<name>A0AAN4Z9P3_9BILA</name>
<reference evidence="2" key="1">
    <citation type="submission" date="2022-10" db="EMBL/GenBank/DDBJ databases">
        <title>Genome assembly of Pristionchus species.</title>
        <authorList>
            <person name="Yoshida K."/>
            <person name="Sommer R.J."/>
        </authorList>
    </citation>
    <scope>NUCLEOTIDE SEQUENCE [LARGE SCALE GENOMIC DNA]</scope>
    <source>
        <strain evidence="2">RS5460</strain>
    </source>
</reference>
<accession>A0AAN4Z9P3</accession>
<evidence type="ECO:0000313" key="1">
    <source>
        <dbReference type="EMBL" id="GMR37073.1"/>
    </source>
</evidence>
<dbReference type="Proteomes" id="UP001328107">
    <property type="component" value="Unassembled WGS sequence"/>
</dbReference>
<feature type="non-terminal residue" evidence="1">
    <location>
        <position position="111"/>
    </location>
</feature>
<dbReference type="AlphaFoldDB" id="A0AAN4Z9P3"/>
<proteinExistence type="predicted"/>
<evidence type="ECO:0000313" key="2">
    <source>
        <dbReference type="Proteomes" id="UP001328107"/>
    </source>
</evidence>
<keyword evidence="2" id="KW-1185">Reference proteome</keyword>
<protein>
    <submittedName>
        <fullName evidence="1">Uncharacterized protein</fullName>
    </submittedName>
</protein>
<sequence>MIDVPEHLPLRPHFDASIRSGREGISRWKNGQISDTRPMEFRHSRVPYRIFGSSMVDFVSGHYLPHITQQLPLVFDLCSTLICKYSTEESTLGWFVYIPLPHLSLGVSDEN</sequence>
<organism evidence="1 2">
    <name type="scientific">Pristionchus mayeri</name>
    <dbReference type="NCBI Taxonomy" id="1317129"/>
    <lineage>
        <taxon>Eukaryota</taxon>
        <taxon>Metazoa</taxon>
        <taxon>Ecdysozoa</taxon>
        <taxon>Nematoda</taxon>
        <taxon>Chromadorea</taxon>
        <taxon>Rhabditida</taxon>
        <taxon>Rhabditina</taxon>
        <taxon>Diplogasteromorpha</taxon>
        <taxon>Diplogasteroidea</taxon>
        <taxon>Neodiplogasteridae</taxon>
        <taxon>Pristionchus</taxon>
    </lineage>
</organism>